<accession>A0A182F6P2</accession>
<keyword evidence="2" id="KW-0472">Membrane</keyword>
<evidence type="ECO:0000256" key="2">
    <source>
        <dbReference type="SAM" id="Phobius"/>
    </source>
</evidence>
<dbReference type="PANTHER" id="PTHR21879">
    <property type="entry name" value="FI03362P-RELATED-RELATED"/>
    <property type="match status" value="1"/>
</dbReference>
<evidence type="ECO:0000256" key="1">
    <source>
        <dbReference type="SAM" id="MobiDB-lite"/>
    </source>
</evidence>
<dbReference type="KEGG" id="aali:118459059"/>
<proteinExistence type="predicted"/>
<dbReference type="AlphaFoldDB" id="A0A182F6P2"/>
<reference evidence="4" key="2">
    <citation type="submission" date="2022-08" db="UniProtKB">
        <authorList>
            <consortium name="EnsemblMetazoa"/>
        </authorList>
    </citation>
    <scope>IDENTIFICATION</scope>
    <source>
        <strain evidence="4">STECLA/ALBI9_A</strain>
    </source>
</reference>
<organism evidence="4 5">
    <name type="scientific">Anopheles albimanus</name>
    <name type="common">New world malaria mosquito</name>
    <dbReference type="NCBI Taxonomy" id="7167"/>
    <lineage>
        <taxon>Eukaryota</taxon>
        <taxon>Metazoa</taxon>
        <taxon>Ecdysozoa</taxon>
        <taxon>Arthropoda</taxon>
        <taxon>Hexapoda</taxon>
        <taxon>Insecta</taxon>
        <taxon>Pterygota</taxon>
        <taxon>Neoptera</taxon>
        <taxon>Endopterygota</taxon>
        <taxon>Diptera</taxon>
        <taxon>Nematocera</taxon>
        <taxon>Culicoidea</taxon>
        <taxon>Culicidae</taxon>
        <taxon>Anophelinae</taxon>
        <taxon>Anopheles</taxon>
    </lineage>
</organism>
<dbReference type="VEuPathDB" id="VectorBase:AALB20_028905"/>
<dbReference type="VEuPathDB" id="VectorBase:AALB002146"/>
<evidence type="ECO:0000256" key="3">
    <source>
        <dbReference type="SAM" id="SignalP"/>
    </source>
</evidence>
<dbReference type="PANTHER" id="PTHR21879:SF25">
    <property type="entry name" value="OSIRIS 24"/>
    <property type="match status" value="1"/>
</dbReference>
<dbReference type="CTD" id="40755"/>
<dbReference type="GeneID" id="118459059"/>
<dbReference type="STRING" id="7167.A0A182F6P2"/>
<keyword evidence="5" id="KW-1185">Reference proteome</keyword>
<keyword evidence="3" id="KW-0732">Signal</keyword>
<name>A0A182F6P2_ANOAL</name>
<dbReference type="InterPro" id="IPR012464">
    <property type="entry name" value="DUF1676"/>
</dbReference>
<evidence type="ECO:0000313" key="4">
    <source>
        <dbReference type="EnsemblMetazoa" id="AALB002146-PA"/>
    </source>
</evidence>
<reference evidence="4 5" key="1">
    <citation type="journal article" date="2017" name="G3 (Bethesda)">
        <title>The Physical Genome Mapping of Anopheles albimanus Corrected Scaffold Misassemblies and Identified Interarm Rearrangements in Genus Anopheles.</title>
        <authorList>
            <person name="Artemov G.N."/>
            <person name="Peery A.N."/>
            <person name="Jiang X."/>
            <person name="Tu Z."/>
            <person name="Stegniy V.N."/>
            <person name="Sharakhova M.V."/>
            <person name="Sharakhov I.V."/>
        </authorList>
    </citation>
    <scope>NUCLEOTIDE SEQUENCE [LARGE SCALE GENOMIC DNA]</scope>
    <source>
        <strain evidence="4 5">ALBI9_A</strain>
    </source>
</reference>
<dbReference type="GO" id="GO:0016020">
    <property type="term" value="C:membrane"/>
    <property type="evidence" value="ECO:0007669"/>
    <property type="project" value="TreeGrafter"/>
</dbReference>
<dbReference type="RefSeq" id="XP_035777983.1">
    <property type="nucleotide sequence ID" value="XM_035922090.1"/>
</dbReference>
<feature type="compositionally biased region" description="Low complexity" evidence="1">
    <location>
        <begin position="42"/>
        <end position="53"/>
    </location>
</feature>
<evidence type="ECO:0000313" key="5">
    <source>
        <dbReference type="Proteomes" id="UP000069272"/>
    </source>
</evidence>
<feature type="transmembrane region" description="Helical" evidence="2">
    <location>
        <begin position="149"/>
        <end position="169"/>
    </location>
</feature>
<protein>
    <submittedName>
        <fullName evidence="4">Uncharacterized protein</fullName>
    </submittedName>
</protein>
<dbReference type="EnsemblMetazoa" id="AALB002146-RA">
    <property type="protein sequence ID" value="AALB002146-PA"/>
    <property type="gene ID" value="AALB002146"/>
</dbReference>
<keyword evidence="2" id="KW-1133">Transmembrane helix</keyword>
<dbReference type="Proteomes" id="UP000069272">
    <property type="component" value="Chromosome 2R"/>
</dbReference>
<feature type="signal peptide" evidence="3">
    <location>
        <begin position="1"/>
        <end position="29"/>
    </location>
</feature>
<sequence length="429" mass="47485">MVPIRHLSRPMALLVVAAAAILLMRCVECKGREEAHPGVTGGSTSNGTRSNGRSNELLEFEDALIDYISDWFNRNSKDLIESALINRRSRQTGDGAPPAGNVTLSEFDRTVIRRVARFLGTATDALRSRSLTESPETGRLFFFKGMKKLLWPIMIGLQIVKTVLIMMFLPSIIGSFGKILGKGLTSVSGLSHPVQTVDDLDFKDATSYNADHDFGMNDGGYLPADDNHHSATSYNGIVYDPAVMGGHGNAANNALSRLGYGGGRVTYVGSNQPTIDRRKQQQQQSAKNDFKIFHDIPSSSLLLTNYDPFYSPLLSRLDAIFAQMGLSSKEEHCRQKLVCLMYANPAKYAPYSNLISAQLSRELDELRKPTNDNPDILRFFKYMRAAKDGQDGVQCEAHYKDCTGYKDLSNPAMVTTFNDINKLVHARKL</sequence>
<feature type="chain" id="PRO_5043691326" evidence="3">
    <location>
        <begin position="30"/>
        <end position="429"/>
    </location>
</feature>
<dbReference type="OrthoDB" id="6334967at2759"/>
<keyword evidence="2" id="KW-0812">Transmembrane</keyword>
<feature type="region of interest" description="Disordered" evidence="1">
    <location>
        <begin position="34"/>
        <end position="53"/>
    </location>
</feature>